<dbReference type="InterPro" id="IPR036938">
    <property type="entry name" value="PAP2/HPO_sf"/>
</dbReference>
<dbReference type="Proteomes" id="UP001180453">
    <property type="component" value="Unassembled WGS sequence"/>
</dbReference>
<evidence type="ECO:0000259" key="1">
    <source>
        <dbReference type="Pfam" id="PF01569"/>
    </source>
</evidence>
<dbReference type="EMBL" id="JAVDXU010000001">
    <property type="protein sequence ID" value="MDR7269383.1"/>
    <property type="molecule type" value="Genomic_DNA"/>
</dbReference>
<keyword evidence="3" id="KW-1185">Reference proteome</keyword>
<dbReference type="Gene3D" id="1.20.144.10">
    <property type="entry name" value="Phosphatidic acid phosphatase type 2/haloperoxidase"/>
    <property type="match status" value="2"/>
</dbReference>
<organism evidence="2 3">
    <name type="scientific">Roseateles saccharophilus</name>
    <name type="common">Pseudomonas saccharophila</name>
    <dbReference type="NCBI Taxonomy" id="304"/>
    <lineage>
        <taxon>Bacteria</taxon>
        <taxon>Pseudomonadati</taxon>
        <taxon>Pseudomonadota</taxon>
        <taxon>Betaproteobacteria</taxon>
        <taxon>Burkholderiales</taxon>
        <taxon>Sphaerotilaceae</taxon>
        <taxon>Roseateles</taxon>
    </lineage>
</organism>
<proteinExistence type="predicted"/>
<accession>A0ABU1YKY2</accession>
<dbReference type="InterPro" id="IPR000326">
    <property type="entry name" value="PAP2/HPO"/>
</dbReference>
<reference evidence="2 3" key="1">
    <citation type="submission" date="2023-07" db="EMBL/GenBank/DDBJ databases">
        <title>Sorghum-associated microbial communities from plants grown in Nebraska, USA.</title>
        <authorList>
            <person name="Schachtman D."/>
        </authorList>
    </citation>
    <scope>NUCLEOTIDE SEQUENCE [LARGE SCALE GENOMIC DNA]</scope>
    <source>
        <strain evidence="2 3">BE314</strain>
    </source>
</reference>
<evidence type="ECO:0000313" key="3">
    <source>
        <dbReference type="Proteomes" id="UP001180453"/>
    </source>
</evidence>
<feature type="domain" description="Phosphatidic acid phosphatase type 2/haloperoxidase" evidence="1">
    <location>
        <begin position="209"/>
        <end position="335"/>
    </location>
</feature>
<gene>
    <name evidence="2" type="ORF">J2X20_002012</name>
</gene>
<name>A0ABU1YKY2_ROSSA</name>
<protein>
    <submittedName>
        <fullName evidence="2">Membrane-associated phospholipid phosphatase</fullName>
    </submittedName>
</protein>
<dbReference type="Pfam" id="PF01569">
    <property type="entry name" value="PAP2"/>
    <property type="match status" value="1"/>
</dbReference>
<evidence type="ECO:0000313" key="2">
    <source>
        <dbReference type="EMBL" id="MDR7269383.1"/>
    </source>
</evidence>
<comment type="caution">
    <text evidence="2">The sequence shown here is derived from an EMBL/GenBank/DDBJ whole genome shotgun (WGS) entry which is preliminary data.</text>
</comment>
<sequence length="431" mass="47245">MGAAPATGAGGSSGAGFMGGYGPVARFEYATPAALSPLPWVMDFAQGDGWSPFPFEQRINPYDPRFGKALEWENSDWDLALRFWTLDFDPQLTEWLQDVNLAAPSVMAAREFATAHEKWLAGPARSTLQKKFEANENLLKWRALNGRGNAWAAISRELDELADLMRDDRMRYVEELAVQSSQAAPYFVHLMNFNPATKPWTMELMNCAAAMGNLVKMQYKSHYKRVRPSTLCPGLTPPWGPAQHPAFPSGHSTVAHLTALLLLSVEGIADRFGLFEKENKAVRGPNIVDFDVPYGQDQRSPLLWLAWRIARGRERLGVHYPSDSAAGRYLAAHVWDMCLNHTAGTADAINVPALQTVLTRARAEWPRLVNPAEAERLAKADQRVTAQAVAAAKATAAKKTTPAKRPAAVTTAVAAKKKTAATKKVAAAKRA</sequence>
<dbReference type="RefSeq" id="WP_310264024.1">
    <property type="nucleotide sequence ID" value="NZ_JAVDXU010000001.1"/>
</dbReference>
<dbReference type="SUPFAM" id="SSF48317">
    <property type="entry name" value="Acid phosphatase/Vanadium-dependent haloperoxidase"/>
    <property type="match status" value="1"/>
</dbReference>